<gene>
    <name evidence="2" type="ORF">SAMN05216361_0251</name>
</gene>
<dbReference type="InterPro" id="IPR005302">
    <property type="entry name" value="MoCF_Sase_C"/>
</dbReference>
<dbReference type="OrthoDB" id="9786134at2"/>
<dbReference type="PROSITE" id="PS51340">
    <property type="entry name" value="MOSC"/>
    <property type="match status" value="1"/>
</dbReference>
<dbReference type="AlphaFoldDB" id="A0A1M5E4Q1"/>
<dbReference type="GO" id="GO:0030151">
    <property type="term" value="F:molybdenum ion binding"/>
    <property type="evidence" value="ECO:0007669"/>
    <property type="project" value="InterPro"/>
</dbReference>
<evidence type="ECO:0000313" key="3">
    <source>
        <dbReference type="Proteomes" id="UP000184520"/>
    </source>
</evidence>
<evidence type="ECO:0000313" key="2">
    <source>
        <dbReference type="EMBL" id="SHF74175.1"/>
    </source>
</evidence>
<dbReference type="PANTHER" id="PTHR30212">
    <property type="entry name" value="PROTEIN YIIM"/>
    <property type="match status" value="1"/>
</dbReference>
<dbReference type="RefSeq" id="WP_073316729.1">
    <property type="nucleotide sequence ID" value="NZ_FQWD01000001.1"/>
</dbReference>
<dbReference type="InterPro" id="IPR011037">
    <property type="entry name" value="Pyrv_Knase-like_insert_dom_sf"/>
</dbReference>
<protein>
    <submittedName>
        <fullName evidence="2">MOSC domain-containing protein YiiM</fullName>
    </submittedName>
</protein>
<dbReference type="STRING" id="634436.SAMN05216361_0251"/>
<dbReference type="InterPro" id="IPR052353">
    <property type="entry name" value="Benzoxazolinone_Detox_Enz"/>
</dbReference>
<proteinExistence type="predicted"/>
<sequence length="213" mass="23283">MIVSALYAGQPAPLGPRKALSAICKQPVDKLTVHVDRTDEDQQANLRLHGGPEKVLHQFSVASYDTIKAQYPDLADKLLPGSIGENISVDGMTDENVFIGDVYAFGNVIVEVGAPRAPCNKINHRFETPNLDRFTGNQGVTGWYYRVKQTGVINVGDAVSLLERADNTVSVGELMRTVYNPEYFSHAAKLVDIPVLDDEWRGKCEKAAAKAAK</sequence>
<accession>A0A1M5E4Q1</accession>
<dbReference type="GO" id="GO:0030170">
    <property type="term" value="F:pyridoxal phosphate binding"/>
    <property type="evidence" value="ECO:0007669"/>
    <property type="project" value="InterPro"/>
</dbReference>
<dbReference type="Pfam" id="PF03473">
    <property type="entry name" value="MOSC"/>
    <property type="match status" value="1"/>
</dbReference>
<reference evidence="3" key="1">
    <citation type="submission" date="2016-11" db="EMBL/GenBank/DDBJ databases">
        <authorList>
            <person name="Varghese N."/>
            <person name="Submissions S."/>
        </authorList>
    </citation>
    <scope>NUCLEOTIDE SEQUENCE [LARGE SCALE GENOMIC DNA]</scope>
    <source>
        <strain evidence="3">CGMCC 1.8995</strain>
    </source>
</reference>
<name>A0A1M5E4Q1_9ALTE</name>
<feature type="domain" description="MOSC" evidence="1">
    <location>
        <begin position="17"/>
        <end position="162"/>
    </location>
</feature>
<dbReference type="SUPFAM" id="SSF50800">
    <property type="entry name" value="PK beta-barrel domain-like"/>
    <property type="match status" value="1"/>
</dbReference>
<dbReference type="EMBL" id="FQWD01000001">
    <property type="protein sequence ID" value="SHF74175.1"/>
    <property type="molecule type" value="Genomic_DNA"/>
</dbReference>
<dbReference type="PANTHER" id="PTHR30212:SF2">
    <property type="entry name" value="PROTEIN YIIM"/>
    <property type="match status" value="1"/>
</dbReference>
<keyword evidence="3" id="KW-1185">Reference proteome</keyword>
<dbReference type="GO" id="GO:0003824">
    <property type="term" value="F:catalytic activity"/>
    <property type="evidence" value="ECO:0007669"/>
    <property type="project" value="InterPro"/>
</dbReference>
<dbReference type="Gene3D" id="2.40.33.20">
    <property type="entry name" value="PK beta-barrel domain-like"/>
    <property type="match status" value="1"/>
</dbReference>
<evidence type="ECO:0000259" key="1">
    <source>
        <dbReference type="PROSITE" id="PS51340"/>
    </source>
</evidence>
<dbReference type="Proteomes" id="UP000184520">
    <property type="component" value="Unassembled WGS sequence"/>
</dbReference>
<organism evidence="2 3">
    <name type="scientific">Marisediminitalea aggregata</name>
    <dbReference type="NCBI Taxonomy" id="634436"/>
    <lineage>
        <taxon>Bacteria</taxon>
        <taxon>Pseudomonadati</taxon>
        <taxon>Pseudomonadota</taxon>
        <taxon>Gammaproteobacteria</taxon>
        <taxon>Alteromonadales</taxon>
        <taxon>Alteromonadaceae</taxon>
        <taxon>Marisediminitalea</taxon>
    </lineage>
</organism>